<name>A0A922D6Y7_CARIL</name>
<reference evidence="1" key="1">
    <citation type="submission" date="2021-01" db="EMBL/GenBank/DDBJ databases">
        <authorList>
            <person name="Lovell J.T."/>
            <person name="Bentley N."/>
            <person name="Bhattarai G."/>
            <person name="Jenkins J.W."/>
            <person name="Sreedasyam A."/>
            <person name="Alarcon Y."/>
            <person name="Bock C."/>
            <person name="Boston L."/>
            <person name="Carlson J."/>
            <person name="Cervantes K."/>
            <person name="Clermont K."/>
            <person name="Krom N."/>
            <person name="Kubenka K."/>
            <person name="Mamidi S."/>
            <person name="Mattison C."/>
            <person name="Monteros M."/>
            <person name="Pisani C."/>
            <person name="Plott C."/>
            <person name="Rajasekar S."/>
            <person name="Rhein H.S."/>
            <person name="Rohla C."/>
            <person name="Song M."/>
            <person name="Hilaire R.S."/>
            <person name="Shu S."/>
            <person name="Wells L."/>
            <person name="Wang X."/>
            <person name="Webber J."/>
            <person name="Heerema R.J."/>
            <person name="Klein P."/>
            <person name="Conner P."/>
            <person name="Grauke L."/>
            <person name="Grimwood J."/>
            <person name="Schmutz J."/>
            <person name="Randall J.J."/>
        </authorList>
    </citation>
    <scope>NUCLEOTIDE SEQUENCE</scope>
    <source>
        <tissue evidence="1">Leaf</tissue>
    </source>
</reference>
<accession>A0A922D6Y7</accession>
<sequence length="151" mass="16329">MIRSYSVFYFEMTCKLKNLWHDFLIMNLILLPLCSVTVLRRVIIVAYSPTTGDNSGYGLATGYNSGYGPSTGNNSGYGPTTGYNSGYDPTTGNNSGYGPTMGYISGYGPATGYSSGLCLSAHLGDRVIMFCLDIRRCTTLARGLYMDSVLI</sequence>
<evidence type="ECO:0000313" key="1">
    <source>
        <dbReference type="EMBL" id="KAG6673963.1"/>
    </source>
</evidence>
<gene>
    <name evidence="1" type="ORF">I3842_15G018100</name>
</gene>
<dbReference type="Proteomes" id="UP000811246">
    <property type="component" value="Chromosome 15"/>
</dbReference>
<dbReference type="AlphaFoldDB" id="A0A922D6Y7"/>
<protein>
    <submittedName>
        <fullName evidence="1">Uncharacterized protein</fullName>
    </submittedName>
</protein>
<dbReference type="EMBL" id="CM031839">
    <property type="protein sequence ID" value="KAG6673963.1"/>
    <property type="molecule type" value="Genomic_DNA"/>
</dbReference>
<comment type="caution">
    <text evidence="1">The sequence shown here is derived from an EMBL/GenBank/DDBJ whole genome shotgun (WGS) entry which is preliminary data.</text>
</comment>
<proteinExistence type="predicted"/>
<evidence type="ECO:0000313" key="2">
    <source>
        <dbReference type="Proteomes" id="UP000811246"/>
    </source>
</evidence>
<organism evidence="1 2">
    <name type="scientific">Carya illinoinensis</name>
    <name type="common">Pecan</name>
    <dbReference type="NCBI Taxonomy" id="32201"/>
    <lineage>
        <taxon>Eukaryota</taxon>
        <taxon>Viridiplantae</taxon>
        <taxon>Streptophyta</taxon>
        <taxon>Embryophyta</taxon>
        <taxon>Tracheophyta</taxon>
        <taxon>Spermatophyta</taxon>
        <taxon>Magnoliopsida</taxon>
        <taxon>eudicotyledons</taxon>
        <taxon>Gunneridae</taxon>
        <taxon>Pentapetalae</taxon>
        <taxon>rosids</taxon>
        <taxon>fabids</taxon>
        <taxon>Fagales</taxon>
        <taxon>Juglandaceae</taxon>
        <taxon>Carya</taxon>
    </lineage>
</organism>